<evidence type="ECO:0000313" key="1">
    <source>
        <dbReference type="EMBL" id="KAL3404075.1"/>
    </source>
</evidence>
<accession>A0ABD2XG54</accession>
<protein>
    <submittedName>
        <fullName evidence="1">Uncharacterized protein</fullName>
    </submittedName>
</protein>
<dbReference type="EMBL" id="JBJJXI010000026">
    <property type="protein sequence ID" value="KAL3404075.1"/>
    <property type="molecule type" value="Genomic_DNA"/>
</dbReference>
<organism evidence="1 2">
    <name type="scientific">Trichogramma kaykai</name>
    <dbReference type="NCBI Taxonomy" id="54128"/>
    <lineage>
        <taxon>Eukaryota</taxon>
        <taxon>Metazoa</taxon>
        <taxon>Ecdysozoa</taxon>
        <taxon>Arthropoda</taxon>
        <taxon>Hexapoda</taxon>
        <taxon>Insecta</taxon>
        <taxon>Pterygota</taxon>
        <taxon>Neoptera</taxon>
        <taxon>Endopterygota</taxon>
        <taxon>Hymenoptera</taxon>
        <taxon>Apocrita</taxon>
        <taxon>Proctotrupomorpha</taxon>
        <taxon>Chalcidoidea</taxon>
        <taxon>Trichogrammatidae</taxon>
        <taxon>Trichogramma</taxon>
    </lineage>
</organism>
<dbReference type="Proteomes" id="UP001627154">
    <property type="component" value="Unassembled WGS sequence"/>
</dbReference>
<proteinExistence type="predicted"/>
<sequence>MELLSQSRSCYFATAAVHAISTMQSSAAAFSMENNHSFAYRKRNREGERSLIQANTKYLLKVRKLYIYSRLEREESIEE</sequence>
<comment type="caution">
    <text evidence="1">The sequence shown here is derived from an EMBL/GenBank/DDBJ whole genome shotgun (WGS) entry which is preliminary data.</text>
</comment>
<keyword evidence="2" id="KW-1185">Reference proteome</keyword>
<evidence type="ECO:0000313" key="2">
    <source>
        <dbReference type="Proteomes" id="UP001627154"/>
    </source>
</evidence>
<name>A0ABD2XG54_9HYME</name>
<dbReference type="AlphaFoldDB" id="A0ABD2XG54"/>
<gene>
    <name evidence="1" type="ORF">TKK_003070</name>
</gene>
<reference evidence="1 2" key="1">
    <citation type="journal article" date="2024" name="bioRxiv">
        <title>A reference genome for Trichogramma kaykai: A tiny desert-dwelling parasitoid wasp with competing sex-ratio distorters.</title>
        <authorList>
            <person name="Culotta J."/>
            <person name="Lindsey A.R."/>
        </authorList>
    </citation>
    <scope>NUCLEOTIDE SEQUENCE [LARGE SCALE GENOMIC DNA]</scope>
    <source>
        <strain evidence="1 2">KSX58</strain>
    </source>
</reference>